<dbReference type="OrthoDB" id="3540210at2759"/>
<proteinExistence type="predicted"/>
<dbReference type="EMBL" id="MU005573">
    <property type="protein sequence ID" value="KAF2688543.1"/>
    <property type="molecule type" value="Genomic_DNA"/>
</dbReference>
<protein>
    <submittedName>
        <fullName evidence="1">Uncharacterized protein</fullName>
    </submittedName>
</protein>
<sequence length="202" mass="23074">MGNTSIFPQIYDHYTEMTFRPVAYAGNCYKDDPRPEKCSLFHVPKLPFRKVHNATCPFSEGMCLQGQTSAYELTTGFLDAKLLGINEKYKCQFWIRKVCSPLRTNEPYILSKPIGNTGDRHVEYYYGDGWGTVHKGNLTLIQVVSDPAAYLKGQPHYSIIKPTREWRPEVRVKDSKVTLYFIQPINLVYTAPSPDPIFPATV</sequence>
<evidence type="ECO:0000313" key="1">
    <source>
        <dbReference type="EMBL" id="KAF2688543.1"/>
    </source>
</evidence>
<organism evidence="1 2">
    <name type="scientific">Lentithecium fluviatile CBS 122367</name>
    <dbReference type="NCBI Taxonomy" id="1168545"/>
    <lineage>
        <taxon>Eukaryota</taxon>
        <taxon>Fungi</taxon>
        <taxon>Dikarya</taxon>
        <taxon>Ascomycota</taxon>
        <taxon>Pezizomycotina</taxon>
        <taxon>Dothideomycetes</taxon>
        <taxon>Pleosporomycetidae</taxon>
        <taxon>Pleosporales</taxon>
        <taxon>Massarineae</taxon>
        <taxon>Lentitheciaceae</taxon>
        <taxon>Lentithecium</taxon>
    </lineage>
</organism>
<evidence type="ECO:0000313" key="2">
    <source>
        <dbReference type="Proteomes" id="UP000799291"/>
    </source>
</evidence>
<accession>A0A6G1JEH8</accession>
<dbReference type="Proteomes" id="UP000799291">
    <property type="component" value="Unassembled WGS sequence"/>
</dbReference>
<dbReference type="AlphaFoldDB" id="A0A6G1JEH8"/>
<name>A0A6G1JEH8_9PLEO</name>
<reference evidence="1" key="1">
    <citation type="journal article" date="2020" name="Stud. Mycol.">
        <title>101 Dothideomycetes genomes: a test case for predicting lifestyles and emergence of pathogens.</title>
        <authorList>
            <person name="Haridas S."/>
            <person name="Albert R."/>
            <person name="Binder M."/>
            <person name="Bloem J."/>
            <person name="Labutti K."/>
            <person name="Salamov A."/>
            <person name="Andreopoulos B."/>
            <person name="Baker S."/>
            <person name="Barry K."/>
            <person name="Bills G."/>
            <person name="Bluhm B."/>
            <person name="Cannon C."/>
            <person name="Castanera R."/>
            <person name="Culley D."/>
            <person name="Daum C."/>
            <person name="Ezra D."/>
            <person name="Gonzalez J."/>
            <person name="Henrissat B."/>
            <person name="Kuo A."/>
            <person name="Liang C."/>
            <person name="Lipzen A."/>
            <person name="Lutzoni F."/>
            <person name="Magnuson J."/>
            <person name="Mondo S."/>
            <person name="Nolan M."/>
            <person name="Ohm R."/>
            <person name="Pangilinan J."/>
            <person name="Park H.-J."/>
            <person name="Ramirez L."/>
            <person name="Alfaro M."/>
            <person name="Sun H."/>
            <person name="Tritt A."/>
            <person name="Yoshinaga Y."/>
            <person name="Zwiers L.-H."/>
            <person name="Turgeon B."/>
            <person name="Goodwin S."/>
            <person name="Spatafora J."/>
            <person name="Crous P."/>
            <person name="Grigoriev I."/>
        </authorList>
    </citation>
    <scope>NUCLEOTIDE SEQUENCE</scope>
    <source>
        <strain evidence="1">CBS 122367</strain>
    </source>
</reference>
<gene>
    <name evidence="1" type="ORF">K458DRAFT_330947</name>
</gene>
<feature type="non-terminal residue" evidence="1">
    <location>
        <position position="202"/>
    </location>
</feature>
<keyword evidence="2" id="KW-1185">Reference proteome</keyword>